<dbReference type="EMBL" id="PIQO01000010">
    <property type="protein sequence ID" value="PKR84464.1"/>
    <property type="molecule type" value="Genomic_DNA"/>
</dbReference>
<evidence type="ECO:0000259" key="1">
    <source>
        <dbReference type="PROSITE" id="PS51725"/>
    </source>
</evidence>
<sequence>MIIIHGLLKIKKEYRAAFLEEAGRAVELSKAEAGNMEYRLFEAMDEPNTFLTIEKWKNEEAVESHKNSAHFIHFMQVAKEFLSEPIILDVHTIEEK</sequence>
<dbReference type="Gene3D" id="3.30.70.100">
    <property type="match status" value="1"/>
</dbReference>
<dbReference type="PANTHER" id="PTHR33336">
    <property type="entry name" value="QUINOL MONOOXYGENASE YGIN-RELATED"/>
    <property type="match status" value="1"/>
</dbReference>
<dbReference type="InterPro" id="IPR050744">
    <property type="entry name" value="AI-2_Isomerase_LsrG"/>
</dbReference>
<dbReference type="SUPFAM" id="SSF54909">
    <property type="entry name" value="Dimeric alpha+beta barrel"/>
    <property type="match status" value="1"/>
</dbReference>
<dbReference type="AlphaFoldDB" id="A0A2N3LIQ8"/>
<comment type="caution">
    <text evidence="2">The sequence shown here is derived from an EMBL/GenBank/DDBJ whole genome shotgun (WGS) entry which is preliminary data.</text>
</comment>
<name>A0A2N3LIQ8_9BACI</name>
<dbReference type="GO" id="GO:0004497">
    <property type="term" value="F:monooxygenase activity"/>
    <property type="evidence" value="ECO:0007669"/>
    <property type="project" value="UniProtKB-KW"/>
</dbReference>
<feature type="domain" description="ABM" evidence="1">
    <location>
        <begin position="2"/>
        <end position="90"/>
    </location>
</feature>
<evidence type="ECO:0000313" key="3">
    <source>
        <dbReference type="Proteomes" id="UP000233440"/>
    </source>
</evidence>
<organism evidence="2 3">
    <name type="scientific">Heyndrickxia camelliae</name>
    <dbReference type="NCBI Taxonomy" id="1707093"/>
    <lineage>
        <taxon>Bacteria</taxon>
        <taxon>Bacillati</taxon>
        <taxon>Bacillota</taxon>
        <taxon>Bacilli</taxon>
        <taxon>Bacillales</taxon>
        <taxon>Bacillaceae</taxon>
        <taxon>Heyndrickxia</taxon>
    </lineage>
</organism>
<protein>
    <submittedName>
        <fullName evidence="2">Antibiotic biosynthesis monooxygenase</fullName>
    </submittedName>
</protein>
<dbReference type="InterPro" id="IPR007138">
    <property type="entry name" value="ABM_dom"/>
</dbReference>
<dbReference type="PROSITE" id="PS51725">
    <property type="entry name" value="ABM"/>
    <property type="match status" value="1"/>
</dbReference>
<dbReference type="RefSeq" id="WP_101354803.1">
    <property type="nucleotide sequence ID" value="NZ_PIQO01000010.1"/>
</dbReference>
<accession>A0A2N3LIQ8</accession>
<proteinExistence type="predicted"/>
<gene>
    <name evidence="2" type="ORF">CWO92_13840</name>
</gene>
<dbReference type="OrthoDB" id="287932at2"/>
<keyword evidence="2" id="KW-0503">Monooxygenase</keyword>
<keyword evidence="2" id="KW-0560">Oxidoreductase</keyword>
<dbReference type="PANTHER" id="PTHR33336:SF3">
    <property type="entry name" value="ABM DOMAIN-CONTAINING PROTEIN"/>
    <property type="match status" value="1"/>
</dbReference>
<dbReference type="Proteomes" id="UP000233440">
    <property type="component" value="Unassembled WGS sequence"/>
</dbReference>
<evidence type="ECO:0000313" key="2">
    <source>
        <dbReference type="EMBL" id="PKR84464.1"/>
    </source>
</evidence>
<reference evidence="2 3" key="1">
    <citation type="submission" date="2017-11" db="EMBL/GenBank/DDBJ databases">
        <title>Bacillus camelliae sp. nov., isolated from pu'er tea.</title>
        <authorList>
            <person name="Niu L."/>
        </authorList>
    </citation>
    <scope>NUCLEOTIDE SEQUENCE [LARGE SCALE GENOMIC DNA]</scope>
    <source>
        <strain evidence="2 3">7578-1</strain>
    </source>
</reference>
<dbReference type="InterPro" id="IPR011008">
    <property type="entry name" value="Dimeric_a/b-barrel"/>
</dbReference>
<dbReference type="Pfam" id="PF03992">
    <property type="entry name" value="ABM"/>
    <property type="match status" value="1"/>
</dbReference>
<keyword evidence="3" id="KW-1185">Reference proteome</keyword>